<dbReference type="Pfam" id="PF01041">
    <property type="entry name" value="DegT_DnrJ_EryC1"/>
    <property type="match status" value="1"/>
</dbReference>
<evidence type="ECO:0000256" key="2">
    <source>
        <dbReference type="ARBA" id="ARBA00037999"/>
    </source>
</evidence>
<dbReference type="InterPro" id="IPR015422">
    <property type="entry name" value="PyrdxlP-dep_Trfase_small"/>
</dbReference>
<accession>A0A6P1DZW3</accession>
<evidence type="ECO:0000256" key="4">
    <source>
        <dbReference type="PIRSR" id="PIRSR000390-2"/>
    </source>
</evidence>
<dbReference type="PANTHER" id="PTHR30244">
    <property type="entry name" value="TRANSAMINASE"/>
    <property type="match status" value="1"/>
</dbReference>
<dbReference type="Proteomes" id="UP000471640">
    <property type="component" value="Unassembled WGS sequence"/>
</dbReference>
<feature type="active site" description="Proton acceptor" evidence="3">
    <location>
        <position position="173"/>
    </location>
</feature>
<dbReference type="InterPro" id="IPR015421">
    <property type="entry name" value="PyrdxlP-dep_Trfase_major"/>
</dbReference>
<evidence type="ECO:0000256" key="1">
    <source>
        <dbReference type="ARBA" id="ARBA00022898"/>
    </source>
</evidence>
<gene>
    <name evidence="6" type="ORF">G3480_23565</name>
</gene>
<protein>
    <submittedName>
        <fullName evidence="6">DegT/DnrJ/EryC1/StrS family aminotransferase</fullName>
    </submittedName>
</protein>
<proteinExistence type="inferred from homology"/>
<dbReference type="GO" id="GO:0000271">
    <property type="term" value="P:polysaccharide biosynthetic process"/>
    <property type="evidence" value="ECO:0007669"/>
    <property type="project" value="TreeGrafter"/>
</dbReference>
<dbReference type="Gene3D" id="3.40.640.10">
    <property type="entry name" value="Type I PLP-dependent aspartate aminotransferase-like (Major domain)"/>
    <property type="match status" value="1"/>
</dbReference>
<name>A0A6P1DZW3_9GAMM</name>
<dbReference type="CDD" id="cd00616">
    <property type="entry name" value="AHBA_syn"/>
    <property type="match status" value="1"/>
</dbReference>
<sequence>MPDLEPVMRKLKEVWDTQWLSNGGEQHKNLEAKVRQFLEVPYLSLFNNGTIALMIAVQSLRLQGEVITTPFTFPATTHVLAWNNITPVFCDIDADTLTIDPDQIEALITNRTTAILGVHVYGMPCHVDKIKQIADQHGLRIIYDAAHAFGTKVNGQAIGTFGDISMFSFHPTKLFHTAEGGALTYNDPHLKQRIDLLKNFGIRNEFEVLMPGINGKMNELSAVIGLVVLELVEQERELRRKIRVQYVSELREVPGISFVEMPEGVENSEQYMVIRIDSEKFGATRDEVFLQLREYNVFGRKYFYPLTSDYPCYRQLPSAREELLQNAKIASDEVLCLPFYGKLEEKAVHMICLIIRSMRA</sequence>
<comment type="similarity">
    <text evidence="2 5">Belongs to the DegT/DnrJ/EryC1 family.</text>
</comment>
<reference evidence="6 7" key="2">
    <citation type="submission" date="2020-02" db="EMBL/GenBank/DDBJ databases">
        <title>Genome sequences of Thiorhodococcus mannitoliphagus and Thiorhodococcus minor, purple sulfur photosynthetic bacteria in the gammaproteobacterial family, Chromatiaceae.</title>
        <authorList>
            <person name="Aviles F.A."/>
            <person name="Meyer T.E."/>
            <person name="Kyndt J.A."/>
        </authorList>
    </citation>
    <scope>NUCLEOTIDE SEQUENCE [LARGE SCALE GENOMIC DNA]</scope>
    <source>
        <strain evidence="6 7">DSM 18266</strain>
    </source>
</reference>
<dbReference type="AlphaFoldDB" id="A0A6P1DZW3"/>
<dbReference type="SUPFAM" id="SSF53383">
    <property type="entry name" value="PLP-dependent transferases"/>
    <property type="match status" value="1"/>
</dbReference>
<dbReference type="InterPro" id="IPR015424">
    <property type="entry name" value="PyrdxlP-dep_Trfase"/>
</dbReference>
<keyword evidence="1 4" id="KW-0663">Pyridoxal phosphate</keyword>
<dbReference type="PANTHER" id="PTHR30244:SF9">
    <property type="entry name" value="PROTEIN RV3402C"/>
    <property type="match status" value="1"/>
</dbReference>
<dbReference type="GO" id="GO:0030170">
    <property type="term" value="F:pyridoxal phosphate binding"/>
    <property type="evidence" value="ECO:0007669"/>
    <property type="project" value="TreeGrafter"/>
</dbReference>
<evidence type="ECO:0000256" key="5">
    <source>
        <dbReference type="RuleBase" id="RU004508"/>
    </source>
</evidence>
<evidence type="ECO:0000256" key="3">
    <source>
        <dbReference type="PIRSR" id="PIRSR000390-1"/>
    </source>
</evidence>
<organism evidence="6 7">
    <name type="scientific">Thiorhodococcus mannitoliphagus</name>
    <dbReference type="NCBI Taxonomy" id="329406"/>
    <lineage>
        <taxon>Bacteria</taxon>
        <taxon>Pseudomonadati</taxon>
        <taxon>Pseudomonadota</taxon>
        <taxon>Gammaproteobacteria</taxon>
        <taxon>Chromatiales</taxon>
        <taxon>Chromatiaceae</taxon>
        <taxon>Thiorhodococcus</taxon>
    </lineage>
</organism>
<comment type="caution">
    <text evidence="6">The sequence shown here is derived from an EMBL/GenBank/DDBJ whole genome shotgun (WGS) entry which is preliminary data.</text>
</comment>
<reference evidence="7" key="1">
    <citation type="journal article" date="2020" name="Microbiol. Resour. Announc.">
        <title>Draft Genome Sequences of Thiorhodococcus mannitoliphagus and Thiorhodococcus minor, Purple Sulfur Photosynthetic Bacteria in the Gammaproteobacterial Family Chromatiaceae.</title>
        <authorList>
            <person name="Aviles F.A."/>
            <person name="Meyer T.E."/>
            <person name="Kyndt J.A."/>
        </authorList>
    </citation>
    <scope>NUCLEOTIDE SEQUENCE [LARGE SCALE GENOMIC DNA]</scope>
    <source>
        <strain evidence="7">DSM 18266</strain>
    </source>
</reference>
<dbReference type="GO" id="GO:0008483">
    <property type="term" value="F:transaminase activity"/>
    <property type="evidence" value="ECO:0007669"/>
    <property type="project" value="UniProtKB-KW"/>
</dbReference>
<dbReference type="InterPro" id="IPR000653">
    <property type="entry name" value="DegT/StrS_aminotransferase"/>
</dbReference>
<keyword evidence="6" id="KW-0808">Transferase</keyword>
<dbReference type="PIRSF" id="PIRSF000390">
    <property type="entry name" value="PLP_StrS"/>
    <property type="match status" value="1"/>
</dbReference>
<keyword evidence="7" id="KW-1185">Reference proteome</keyword>
<evidence type="ECO:0000313" key="6">
    <source>
        <dbReference type="EMBL" id="NEX23239.1"/>
    </source>
</evidence>
<dbReference type="Gene3D" id="3.90.1150.10">
    <property type="entry name" value="Aspartate Aminotransferase, domain 1"/>
    <property type="match status" value="1"/>
</dbReference>
<dbReference type="EMBL" id="JAAIJR010000172">
    <property type="protein sequence ID" value="NEX23239.1"/>
    <property type="molecule type" value="Genomic_DNA"/>
</dbReference>
<feature type="modified residue" description="N6-(pyridoxal phosphate)lysine" evidence="4">
    <location>
        <position position="173"/>
    </location>
</feature>
<evidence type="ECO:0000313" key="7">
    <source>
        <dbReference type="Proteomes" id="UP000471640"/>
    </source>
</evidence>
<keyword evidence="6" id="KW-0032">Aminotransferase</keyword>